<evidence type="ECO:0000313" key="2">
    <source>
        <dbReference type="Proteomes" id="UP000188145"/>
    </source>
</evidence>
<proteinExistence type="predicted"/>
<dbReference type="KEGG" id="tes:BW730_13640"/>
<reference evidence="2" key="1">
    <citation type="submission" date="2017-02" db="EMBL/GenBank/DDBJ databases">
        <title>Tessaracoccus aquaemaris sp. nov., isolated from the intestine of a Korean rockfish, Sebastes schlegelii, in a marine aquaculture pond.</title>
        <authorList>
            <person name="Tak E.J."/>
            <person name="Bae J.-W."/>
        </authorList>
    </citation>
    <scope>NUCLEOTIDE SEQUENCE [LARGE SCALE GENOMIC DNA]</scope>
    <source>
        <strain evidence="2">NSG39</strain>
    </source>
</reference>
<dbReference type="EMBL" id="CP019606">
    <property type="protein sequence ID" value="AQP48390.1"/>
    <property type="molecule type" value="Genomic_DNA"/>
</dbReference>
<evidence type="ECO:0000313" key="1">
    <source>
        <dbReference type="EMBL" id="AQP48390.1"/>
    </source>
</evidence>
<dbReference type="RefSeq" id="WP_077686723.1">
    <property type="nucleotide sequence ID" value="NZ_CP019606.1"/>
</dbReference>
<protein>
    <recommendedName>
        <fullName evidence="3">DUF4230 domain-containing protein</fullName>
    </recommendedName>
</protein>
<keyword evidence="2" id="KW-1185">Reference proteome</keyword>
<name>A0A1Q2CQU0_9ACTN</name>
<accession>A0A1Q2CQU0</accession>
<dbReference type="Proteomes" id="UP000188145">
    <property type="component" value="Chromosome"/>
</dbReference>
<dbReference type="OrthoDB" id="4410230at2"/>
<sequence length="203" mass="21717">MGKAMKVGGLLTIGLLVGALVMFGAVRLAPVLLASGNNAESRTTQVVQSVTKKQEVVLLSLGIQGIAESTDKSKILGIDIPGSDRATFLQYNFSAKLGLDGESVRVVSTGENSYRIVIPEFVFIGHDDESFRLVAEDNGVLSWVTPEVDTAEMISGILNDEAEAKYVDANIDILKDQAKVFYTGIISSIDPDVSLTFEFADAN</sequence>
<organism evidence="1 2">
    <name type="scientific">Tessaracoccus aquimaris</name>
    <dbReference type="NCBI Taxonomy" id="1332264"/>
    <lineage>
        <taxon>Bacteria</taxon>
        <taxon>Bacillati</taxon>
        <taxon>Actinomycetota</taxon>
        <taxon>Actinomycetes</taxon>
        <taxon>Propionibacteriales</taxon>
        <taxon>Propionibacteriaceae</taxon>
        <taxon>Tessaracoccus</taxon>
    </lineage>
</organism>
<dbReference type="AlphaFoldDB" id="A0A1Q2CQU0"/>
<evidence type="ECO:0008006" key="3">
    <source>
        <dbReference type="Google" id="ProtNLM"/>
    </source>
</evidence>
<gene>
    <name evidence="1" type="ORF">BW730_13640</name>
</gene>